<accession>A0A5C6CV39</accession>
<evidence type="ECO:0000313" key="4">
    <source>
        <dbReference type="Proteomes" id="UP000318437"/>
    </source>
</evidence>
<organism evidence="3 4">
    <name type="scientific">Bythopirellula polymerisocia</name>
    <dbReference type="NCBI Taxonomy" id="2528003"/>
    <lineage>
        <taxon>Bacteria</taxon>
        <taxon>Pseudomonadati</taxon>
        <taxon>Planctomycetota</taxon>
        <taxon>Planctomycetia</taxon>
        <taxon>Pirellulales</taxon>
        <taxon>Lacipirellulaceae</taxon>
        <taxon>Bythopirellula</taxon>
    </lineage>
</organism>
<feature type="modified residue" description="Phosphohistidine" evidence="1">
    <location>
        <position position="72"/>
    </location>
</feature>
<dbReference type="Pfam" id="PF01627">
    <property type="entry name" value="Hpt"/>
    <property type="match status" value="1"/>
</dbReference>
<dbReference type="EMBL" id="SJPS01000003">
    <property type="protein sequence ID" value="TWU27685.1"/>
    <property type="molecule type" value="Genomic_DNA"/>
</dbReference>
<dbReference type="InterPro" id="IPR036641">
    <property type="entry name" value="HPT_dom_sf"/>
</dbReference>
<evidence type="ECO:0000313" key="3">
    <source>
        <dbReference type="EMBL" id="TWU27685.1"/>
    </source>
</evidence>
<protein>
    <submittedName>
        <fullName evidence="3">Hpt domain protein</fullName>
    </submittedName>
</protein>
<keyword evidence="1" id="KW-0597">Phosphoprotein</keyword>
<dbReference type="SUPFAM" id="SSF47226">
    <property type="entry name" value="Histidine-containing phosphotransfer domain, HPT domain"/>
    <property type="match status" value="1"/>
</dbReference>
<keyword evidence="4" id="KW-1185">Reference proteome</keyword>
<dbReference type="GO" id="GO:0000160">
    <property type="term" value="P:phosphorelay signal transduction system"/>
    <property type="evidence" value="ECO:0007669"/>
    <property type="project" value="InterPro"/>
</dbReference>
<dbReference type="InterPro" id="IPR008207">
    <property type="entry name" value="Sig_transdc_His_kin_Hpt_dom"/>
</dbReference>
<comment type="caution">
    <text evidence="3">The sequence shown here is derived from an EMBL/GenBank/DDBJ whole genome shotgun (WGS) entry which is preliminary data.</text>
</comment>
<dbReference type="Gene3D" id="1.20.120.160">
    <property type="entry name" value="HPT domain"/>
    <property type="match status" value="1"/>
</dbReference>
<feature type="domain" description="HPt" evidence="2">
    <location>
        <begin position="33"/>
        <end position="133"/>
    </location>
</feature>
<dbReference type="AlphaFoldDB" id="A0A5C6CV39"/>
<name>A0A5C6CV39_9BACT</name>
<proteinExistence type="predicted"/>
<reference evidence="3 4" key="1">
    <citation type="submission" date="2019-02" db="EMBL/GenBank/DDBJ databases">
        <title>Deep-cultivation of Planctomycetes and their phenomic and genomic characterization uncovers novel biology.</title>
        <authorList>
            <person name="Wiegand S."/>
            <person name="Jogler M."/>
            <person name="Boedeker C."/>
            <person name="Pinto D."/>
            <person name="Vollmers J."/>
            <person name="Rivas-Marin E."/>
            <person name="Kohn T."/>
            <person name="Peeters S.H."/>
            <person name="Heuer A."/>
            <person name="Rast P."/>
            <person name="Oberbeckmann S."/>
            <person name="Bunk B."/>
            <person name="Jeske O."/>
            <person name="Meyerdierks A."/>
            <person name="Storesund J.E."/>
            <person name="Kallscheuer N."/>
            <person name="Luecker S."/>
            <person name="Lage O.M."/>
            <person name="Pohl T."/>
            <person name="Merkel B.J."/>
            <person name="Hornburger P."/>
            <person name="Mueller R.-W."/>
            <person name="Bruemmer F."/>
            <person name="Labrenz M."/>
            <person name="Spormann A.M."/>
            <person name="Op Den Camp H."/>
            <person name="Overmann J."/>
            <person name="Amann R."/>
            <person name="Jetten M.S.M."/>
            <person name="Mascher T."/>
            <person name="Medema M.H."/>
            <person name="Devos D.P."/>
            <person name="Kaster A.-K."/>
            <person name="Ovreas L."/>
            <person name="Rohde M."/>
            <person name="Galperin M.Y."/>
            <person name="Jogler C."/>
        </authorList>
    </citation>
    <scope>NUCLEOTIDE SEQUENCE [LARGE SCALE GENOMIC DNA]</scope>
    <source>
        <strain evidence="3 4">Pla144</strain>
    </source>
</reference>
<sequence>MNSIIKASNVMQQHRPGLSIYDLNAALERLGGSRELLCDMIGFYLEDYPVLIERIEDAADAGDPVTLARNTHSLKGLAANFDAMQVIAAAEATTLAARKSVGLVPEKEIATLSKAASELAEHLQSALEDDESD</sequence>
<evidence type="ECO:0000259" key="2">
    <source>
        <dbReference type="PROSITE" id="PS50894"/>
    </source>
</evidence>
<dbReference type="PROSITE" id="PS50894">
    <property type="entry name" value="HPT"/>
    <property type="match status" value="1"/>
</dbReference>
<dbReference type="GO" id="GO:0004672">
    <property type="term" value="F:protein kinase activity"/>
    <property type="evidence" value="ECO:0007669"/>
    <property type="project" value="UniProtKB-ARBA"/>
</dbReference>
<gene>
    <name evidence="3" type="ORF">Pla144_24620</name>
</gene>
<dbReference type="Proteomes" id="UP000318437">
    <property type="component" value="Unassembled WGS sequence"/>
</dbReference>
<evidence type="ECO:0000256" key="1">
    <source>
        <dbReference type="PROSITE-ProRule" id="PRU00110"/>
    </source>
</evidence>